<gene>
    <name evidence="4 6" type="ORF">P152DRAFT_277717</name>
</gene>
<reference evidence="4 6" key="1">
    <citation type="submission" date="2020-01" db="EMBL/GenBank/DDBJ databases">
        <authorList>
            <consortium name="DOE Joint Genome Institute"/>
            <person name="Haridas S."/>
            <person name="Albert R."/>
            <person name="Binder M."/>
            <person name="Bloem J."/>
            <person name="Labutti K."/>
            <person name="Salamov A."/>
            <person name="Andreopoulos B."/>
            <person name="Baker S.E."/>
            <person name="Barry K."/>
            <person name="Bills G."/>
            <person name="Bluhm B.H."/>
            <person name="Cannon C."/>
            <person name="Castanera R."/>
            <person name="Culley D.E."/>
            <person name="Daum C."/>
            <person name="Ezra D."/>
            <person name="Gonzalez J.B."/>
            <person name="Henrissat B."/>
            <person name="Kuo A."/>
            <person name="Liang C."/>
            <person name="Lipzen A."/>
            <person name="Lutzoni F."/>
            <person name="Magnuson J."/>
            <person name="Mondo S."/>
            <person name="Nolan M."/>
            <person name="Ohm R."/>
            <person name="Pangilinan J."/>
            <person name="Park H.-J."/>
            <person name="Ramirez L."/>
            <person name="Alfaro M."/>
            <person name="Sun H."/>
            <person name="Tritt A."/>
            <person name="Yoshinaga Y."/>
            <person name="Zwiers L.-H."/>
            <person name="Turgeon B.G."/>
            <person name="Goodwin S.B."/>
            <person name="Spatafora J.W."/>
            <person name="Crous P.W."/>
            <person name="Grigoriev I.V."/>
        </authorList>
    </citation>
    <scope>NUCLEOTIDE SEQUENCE</scope>
    <source>
        <strain evidence="4 6">CBS 781.70</strain>
    </source>
</reference>
<feature type="region of interest" description="Disordered" evidence="1">
    <location>
        <begin position="1"/>
        <end position="49"/>
    </location>
</feature>
<keyword evidence="2" id="KW-1133">Transmembrane helix</keyword>
<evidence type="ECO:0000313" key="5">
    <source>
        <dbReference type="Proteomes" id="UP000504638"/>
    </source>
</evidence>
<keyword evidence="2" id="KW-0472">Membrane</keyword>
<evidence type="ECO:0000259" key="3">
    <source>
        <dbReference type="Pfam" id="PF00487"/>
    </source>
</evidence>
<feature type="transmembrane region" description="Helical" evidence="2">
    <location>
        <begin position="322"/>
        <end position="346"/>
    </location>
</feature>
<dbReference type="GeneID" id="54415471"/>
<dbReference type="GO" id="GO:0016491">
    <property type="term" value="F:oxidoreductase activity"/>
    <property type="evidence" value="ECO:0007669"/>
    <property type="project" value="InterPro"/>
</dbReference>
<name>A0A6G1G9D7_9PEZI</name>
<dbReference type="OrthoDB" id="1461976at2759"/>
<keyword evidence="2" id="KW-0812">Transmembrane</keyword>
<dbReference type="InterPro" id="IPR005804">
    <property type="entry name" value="FA_desaturase_dom"/>
</dbReference>
<protein>
    <recommendedName>
        <fullName evidence="3">Fatty acid desaturase domain-containing protein</fullName>
    </recommendedName>
</protein>
<sequence>MASTTARPRRAGIRRTITSDSAPSSSAPSVTVSPLDSPLQSSSSTSLSSLGSVDDVEVKAPAALVDTYGNKFEIPDYTIKQIRDAIPAHCLERSALRSLGYVARDIAGLAITFYVFHNYATPELVPSTALRGALWAGYTVIQGLFGTGLWVLAHECGHQSFSTSKILNDTVGWILHSWLLVPYFSWKLSHSKHHKATGHMDRDMVFVPRTREDQATRMGKMVHELSELMEETPIYSALMLFGQQIGGFPLYLLANATGHNYHEGQVEGKGKGMKNGFLNGVNHYLPSSPLYERKDEHLILLSDLGLGIVLSIVFFLGKRFGWFNIFVWYIVPYLWVNHWLVAITYLQHTDPSLPHYDATTWTFTRGAAATIDRDFGFIGRHIFHGIIETHVLHHYVSLIPFYNADEASEAIKKVMGKHYRSDTKHGMFGFLYAMWKSTRWCQWVEPNADAEGEGKGVMFFRNVNGHGVRPTKLAPSGETALKRPTLVVGSESDHEAS</sequence>
<dbReference type="RefSeq" id="XP_033536177.1">
    <property type="nucleotide sequence ID" value="XM_033674901.1"/>
</dbReference>
<dbReference type="Proteomes" id="UP000504638">
    <property type="component" value="Unplaced"/>
</dbReference>
<evidence type="ECO:0000256" key="1">
    <source>
        <dbReference type="SAM" id="MobiDB-lite"/>
    </source>
</evidence>
<accession>A0A6G1G9D7</accession>
<evidence type="ECO:0000256" key="2">
    <source>
        <dbReference type="SAM" id="Phobius"/>
    </source>
</evidence>
<dbReference type="Pfam" id="PF00487">
    <property type="entry name" value="FA_desaturase"/>
    <property type="match status" value="1"/>
</dbReference>
<evidence type="ECO:0000313" key="4">
    <source>
        <dbReference type="EMBL" id="KAF1814546.1"/>
    </source>
</evidence>
<feature type="compositionally biased region" description="Low complexity" evidence="1">
    <location>
        <begin position="18"/>
        <end position="49"/>
    </location>
</feature>
<dbReference type="AlphaFoldDB" id="A0A6G1G9D7"/>
<reference evidence="6" key="3">
    <citation type="submission" date="2025-04" db="UniProtKB">
        <authorList>
            <consortium name="RefSeq"/>
        </authorList>
    </citation>
    <scope>IDENTIFICATION</scope>
    <source>
        <strain evidence="6">CBS 781.70</strain>
    </source>
</reference>
<feature type="domain" description="Fatty acid desaturase" evidence="3">
    <location>
        <begin position="134"/>
        <end position="421"/>
    </location>
</feature>
<dbReference type="InterPro" id="IPR012171">
    <property type="entry name" value="Fatty_acid_desaturase"/>
</dbReference>
<dbReference type="GO" id="GO:0006629">
    <property type="term" value="P:lipid metabolic process"/>
    <property type="evidence" value="ECO:0007669"/>
    <property type="project" value="InterPro"/>
</dbReference>
<evidence type="ECO:0000313" key="6">
    <source>
        <dbReference type="RefSeq" id="XP_033536177.1"/>
    </source>
</evidence>
<organism evidence="4">
    <name type="scientific">Eremomyces bilateralis CBS 781.70</name>
    <dbReference type="NCBI Taxonomy" id="1392243"/>
    <lineage>
        <taxon>Eukaryota</taxon>
        <taxon>Fungi</taxon>
        <taxon>Dikarya</taxon>
        <taxon>Ascomycota</taxon>
        <taxon>Pezizomycotina</taxon>
        <taxon>Dothideomycetes</taxon>
        <taxon>Dothideomycetes incertae sedis</taxon>
        <taxon>Eremomycetales</taxon>
        <taxon>Eremomycetaceae</taxon>
        <taxon>Eremomyces</taxon>
    </lineage>
</organism>
<reference evidence="6" key="2">
    <citation type="submission" date="2020-04" db="EMBL/GenBank/DDBJ databases">
        <authorList>
            <consortium name="NCBI Genome Project"/>
        </authorList>
    </citation>
    <scope>NUCLEOTIDE SEQUENCE</scope>
    <source>
        <strain evidence="6">CBS 781.70</strain>
    </source>
</reference>
<keyword evidence="5" id="KW-1185">Reference proteome</keyword>
<dbReference type="EMBL" id="ML975153">
    <property type="protein sequence ID" value="KAF1814546.1"/>
    <property type="molecule type" value="Genomic_DNA"/>
</dbReference>
<proteinExistence type="predicted"/>
<feature type="transmembrane region" description="Helical" evidence="2">
    <location>
        <begin position="298"/>
        <end position="316"/>
    </location>
</feature>
<dbReference type="PANTHER" id="PTHR32100">
    <property type="entry name" value="OMEGA-6 FATTY ACID DESATURASE, CHLOROPLASTIC"/>
    <property type="match status" value="1"/>
</dbReference>
<feature type="region of interest" description="Disordered" evidence="1">
    <location>
        <begin position="471"/>
        <end position="497"/>
    </location>
</feature>
<dbReference type="CDD" id="cd03507">
    <property type="entry name" value="Delta12-FADS-like"/>
    <property type="match status" value="1"/>
</dbReference>